<sequence length="635" mass="73463">MFKYIIYVLLVTVITSAHDAPGKKPKRGRRPTKEENSTPQPSVISYSTFGFNDVGSYDGFVPTSPDYVSYLSNGNRESSTRLYAPAFPSAPDTTGFNGDFGQLDGFGNGDHGESQNYPQNTINFFSTPTFDNSDAQNKYLTSKEAVKDGEGMSGPIYGTKINSKGKKNVNLNDTEFHVYSSGPVFNSNELVGRFKQQEVQDNHDSKLNNGESVNNDQNVSSYVPNYPSPEINIDKQRFVKAQTNQNALNFPRVVDFTKVKQYYPSELDNKYQVSTYSSILSNQNENSFPNINENQMNQFMTPTQAMKESPYNTKLVDQENENMKQNVNSNIDYSSNFIKPTMPSKTSYKNSLFNSDFKDNYKNKWFSENVDSDSQNFRNPFKGYEYSTDYSNTSFKYEYIPERKPYSTDELVPASSNIDLTSYNIPDIDYSKFKKIPEVKIPFDDDDFEVQHPSGDKFKSEEFLNQFKNLYTTTPPSKWSNIFKSTEFPFKHRNKRPQYDDSINNEMVYIPKRPYNNYRHNYGNNFDSSKLNEYSKLRPHKSNKFEKPKDTRFTSEEDLLDLRNHDTSHPSHLPSQRPNGNDLLDDSDYKKLVEKWRQSYWKSKYRDAHRDYESFASEERPLHVPIPKPYPVSVD</sequence>
<evidence type="ECO:0000256" key="1">
    <source>
        <dbReference type="SAM" id="MobiDB-lite"/>
    </source>
</evidence>
<evidence type="ECO:0000313" key="3">
    <source>
        <dbReference type="EMBL" id="CAG9784991.1"/>
    </source>
</evidence>
<evidence type="ECO:0000313" key="4">
    <source>
        <dbReference type="Proteomes" id="UP001153714"/>
    </source>
</evidence>
<feature type="region of interest" description="Disordered" evidence="1">
    <location>
        <begin position="614"/>
        <end position="635"/>
    </location>
</feature>
<keyword evidence="4" id="KW-1185">Reference proteome</keyword>
<dbReference type="EMBL" id="OU893344">
    <property type="protein sequence ID" value="CAG9784991.1"/>
    <property type="molecule type" value="Genomic_DNA"/>
</dbReference>
<keyword evidence="2" id="KW-0732">Signal</keyword>
<evidence type="ECO:0000256" key="2">
    <source>
        <dbReference type="SAM" id="SignalP"/>
    </source>
</evidence>
<name>A0A9N9QX46_9NEOP</name>
<feature type="region of interest" description="Disordered" evidence="1">
    <location>
        <begin position="563"/>
        <end position="586"/>
    </location>
</feature>
<feature type="signal peptide" evidence="2">
    <location>
        <begin position="1"/>
        <end position="17"/>
    </location>
</feature>
<accession>A0A9N9QX46</accession>
<dbReference type="AlphaFoldDB" id="A0A9N9QX46"/>
<feature type="chain" id="PRO_5040454179" evidence="2">
    <location>
        <begin position="18"/>
        <end position="635"/>
    </location>
</feature>
<gene>
    <name evidence="3" type="ORF">DIATSA_LOCUS3051</name>
</gene>
<feature type="compositionally biased region" description="Pro residues" evidence="1">
    <location>
        <begin position="624"/>
        <end position="635"/>
    </location>
</feature>
<reference evidence="3" key="1">
    <citation type="submission" date="2021-12" db="EMBL/GenBank/DDBJ databases">
        <authorList>
            <person name="King R."/>
        </authorList>
    </citation>
    <scope>NUCLEOTIDE SEQUENCE</scope>
</reference>
<dbReference type="OrthoDB" id="7699235at2759"/>
<protein>
    <submittedName>
        <fullName evidence="3">Uncharacterized protein</fullName>
    </submittedName>
</protein>
<dbReference type="Proteomes" id="UP001153714">
    <property type="component" value="Chromosome 13"/>
</dbReference>
<proteinExistence type="predicted"/>
<organism evidence="3 4">
    <name type="scientific">Diatraea saccharalis</name>
    <name type="common">sugarcane borer</name>
    <dbReference type="NCBI Taxonomy" id="40085"/>
    <lineage>
        <taxon>Eukaryota</taxon>
        <taxon>Metazoa</taxon>
        <taxon>Ecdysozoa</taxon>
        <taxon>Arthropoda</taxon>
        <taxon>Hexapoda</taxon>
        <taxon>Insecta</taxon>
        <taxon>Pterygota</taxon>
        <taxon>Neoptera</taxon>
        <taxon>Endopterygota</taxon>
        <taxon>Lepidoptera</taxon>
        <taxon>Glossata</taxon>
        <taxon>Ditrysia</taxon>
        <taxon>Pyraloidea</taxon>
        <taxon>Crambidae</taxon>
        <taxon>Crambinae</taxon>
        <taxon>Diatraea</taxon>
    </lineage>
</organism>
<feature type="region of interest" description="Disordered" evidence="1">
    <location>
        <begin position="19"/>
        <end position="44"/>
    </location>
</feature>
<reference evidence="3" key="2">
    <citation type="submission" date="2022-10" db="EMBL/GenBank/DDBJ databases">
        <authorList>
            <consortium name="ENA_rothamsted_submissions"/>
            <consortium name="culmorum"/>
            <person name="King R."/>
        </authorList>
    </citation>
    <scope>NUCLEOTIDE SEQUENCE</scope>
</reference>